<gene>
    <name evidence="4" type="ORF">Tco_0819360</name>
</gene>
<dbReference type="GO" id="GO:0003964">
    <property type="term" value="F:RNA-directed DNA polymerase activity"/>
    <property type="evidence" value="ECO:0007669"/>
    <property type="project" value="UniProtKB-KW"/>
</dbReference>
<keyword evidence="4" id="KW-0695">RNA-directed DNA polymerase</keyword>
<accession>A0ABQ5A6B4</accession>
<comment type="caution">
    <text evidence="4">The sequence shown here is derived from an EMBL/GenBank/DDBJ whole genome shotgun (WGS) entry which is preliminary data.</text>
</comment>
<keyword evidence="4" id="KW-0548">Nucleotidyltransferase</keyword>
<dbReference type="InterPro" id="IPR036875">
    <property type="entry name" value="Znf_CCHC_sf"/>
</dbReference>
<feature type="domain" description="CCHC-type" evidence="3">
    <location>
        <begin position="258"/>
        <end position="272"/>
    </location>
</feature>
<evidence type="ECO:0000313" key="5">
    <source>
        <dbReference type="Proteomes" id="UP001151760"/>
    </source>
</evidence>
<dbReference type="SMART" id="SM00343">
    <property type="entry name" value="ZnF_C2HC"/>
    <property type="match status" value="2"/>
</dbReference>
<evidence type="ECO:0000313" key="4">
    <source>
        <dbReference type="EMBL" id="GJS98190.1"/>
    </source>
</evidence>
<organism evidence="4 5">
    <name type="scientific">Tanacetum coccineum</name>
    <dbReference type="NCBI Taxonomy" id="301880"/>
    <lineage>
        <taxon>Eukaryota</taxon>
        <taxon>Viridiplantae</taxon>
        <taxon>Streptophyta</taxon>
        <taxon>Embryophyta</taxon>
        <taxon>Tracheophyta</taxon>
        <taxon>Spermatophyta</taxon>
        <taxon>Magnoliopsida</taxon>
        <taxon>eudicotyledons</taxon>
        <taxon>Gunneridae</taxon>
        <taxon>Pentapetalae</taxon>
        <taxon>asterids</taxon>
        <taxon>campanulids</taxon>
        <taxon>Asterales</taxon>
        <taxon>Asteraceae</taxon>
        <taxon>Asteroideae</taxon>
        <taxon>Anthemideae</taxon>
        <taxon>Anthemidinae</taxon>
        <taxon>Tanacetum</taxon>
    </lineage>
</organism>
<dbReference type="Proteomes" id="UP001151760">
    <property type="component" value="Unassembled WGS sequence"/>
</dbReference>
<feature type="region of interest" description="Disordered" evidence="2">
    <location>
        <begin position="1"/>
        <end position="47"/>
    </location>
</feature>
<keyword evidence="5" id="KW-1185">Reference proteome</keyword>
<keyword evidence="1" id="KW-0479">Metal-binding</keyword>
<feature type="compositionally biased region" description="Gly residues" evidence="2">
    <location>
        <begin position="20"/>
        <end position="33"/>
    </location>
</feature>
<dbReference type="InterPro" id="IPR001878">
    <property type="entry name" value="Znf_CCHC"/>
</dbReference>
<dbReference type="Gene3D" id="4.10.60.10">
    <property type="entry name" value="Zinc finger, CCHC-type"/>
    <property type="match status" value="1"/>
</dbReference>
<sequence length="352" mass="38555">MPPMMMTRNVGRQTTATQGGMTGGQTSRGGGRTGEQTGRVGRRTGERGGLGDLLHTIVAQVGDHISNQWINGSRNDNAADGSIHEEDRNINVNNGWSGCSYKEFVACKPKEFDVKGGVVAYIRWVEKMEAVQDISGCGDHQKVKYTAGSLIEKAPTWWNSEVQTRATKPRIIQNAILKAGVLTDEAVRNRSLKRSGERRGDDGESSTEGNVKGDNKKARTGKVFAIITNPVRKEYTGLTPKSTNYNFHHVPEMTCRMCMNCNRLGHFAKDCRARLKMVTPLNARNPTTARGVCYKCDGTDQYKSACPRLNREPGQRGYHPNQAMAIEGGQGHGNNGNPARGRAFVMGGEEAR</sequence>
<reference evidence="4" key="1">
    <citation type="journal article" date="2022" name="Int. J. Mol. Sci.">
        <title>Draft Genome of Tanacetum Coccineum: Genomic Comparison of Closely Related Tanacetum-Family Plants.</title>
        <authorList>
            <person name="Yamashiro T."/>
            <person name="Shiraishi A."/>
            <person name="Nakayama K."/>
            <person name="Satake H."/>
        </authorList>
    </citation>
    <scope>NUCLEOTIDE SEQUENCE</scope>
</reference>
<dbReference type="SUPFAM" id="SSF57756">
    <property type="entry name" value="Retrovirus zinc finger-like domains"/>
    <property type="match status" value="1"/>
</dbReference>
<protein>
    <submittedName>
        <fullName evidence="4">Reverse transcriptase domain-containing protein</fullName>
    </submittedName>
</protein>
<evidence type="ECO:0000256" key="1">
    <source>
        <dbReference type="PROSITE-ProRule" id="PRU00047"/>
    </source>
</evidence>
<keyword evidence="1" id="KW-0863">Zinc-finger</keyword>
<keyword evidence="1" id="KW-0862">Zinc</keyword>
<evidence type="ECO:0000259" key="3">
    <source>
        <dbReference type="PROSITE" id="PS50158"/>
    </source>
</evidence>
<feature type="region of interest" description="Disordered" evidence="2">
    <location>
        <begin position="188"/>
        <end position="215"/>
    </location>
</feature>
<keyword evidence="4" id="KW-0808">Transferase</keyword>
<reference evidence="4" key="2">
    <citation type="submission" date="2022-01" db="EMBL/GenBank/DDBJ databases">
        <authorList>
            <person name="Yamashiro T."/>
            <person name="Shiraishi A."/>
            <person name="Satake H."/>
            <person name="Nakayama K."/>
        </authorList>
    </citation>
    <scope>NUCLEOTIDE SEQUENCE</scope>
</reference>
<evidence type="ECO:0000256" key="2">
    <source>
        <dbReference type="SAM" id="MobiDB-lite"/>
    </source>
</evidence>
<proteinExistence type="predicted"/>
<name>A0ABQ5A6B4_9ASTR</name>
<dbReference type="PROSITE" id="PS50158">
    <property type="entry name" value="ZF_CCHC"/>
    <property type="match status" value="1"/>
</dbReference>
<dbReference type="EMBL" id="BQNB010012024">
    <property type="protein sequence ID" value="GJS98190.1"/>
    <property type="molecule type" value="Genomic_DNA"/>
</dbReference>